<sequence length="191" mass="20916">MFENPLYGSVSSFPKPAPRKDQESPKTLRKEPPPCPEPGLLSPSIVLTKVQEAERSEGSAKQVPAPRLRSFTCSSSTEGRAAGGDKSQGKPKTPANSQAPVPAKRPIKPSRSEMNQQTLPTPTPRPPLPVKSPAVLHLQHSKGRDYRDNTELPHHSKHRPEEGPPGPLGRTAMQVRRATRRLVYVCVRVHA</sequence>
<feature type="compositionally biased region" description="Basic and acidic residues" evidence="2">
    <location>
        <begin position="18"/>
        <end position="32"/>
    </location>
</feature>
<dbReference type="PANTHER" id="PTHR46051:SF3">
    <property type="entry name" value="PHOSPHATIDYLINOSITOL 3,4,5-TRISPHOSPHATE 5-PHOSPHATASE 1"/>
    <property type="match status" value="1"/>
</dbReference>
<feature type="compositionally biased region" description="Basic and acidic residues" evidence="2">
    <location>
        <begin position="142"/>
        <end position="162"/>
    </location>
</feature>
<evidence type="ECO:0000256" key="2">
    <source>
        <dbReference type="SAM" id="MobiDB-lite"/>
    </source>
</evidence>
<evidence type="ECO:0000256" key="1">
    <source>
        <dbReference type="ARBA" id="ARBA00022999"/>
    </source>
</evidence>
<proteinExistence type="predicted"/>
<dbReference type="PANTHER" id="PTHR46051">
    <property type="entry name" value="SH2 DOMAIN-CONTAINING PROTEIN"/>
    <property type="match status" value="1"/>
</dbReference>
<gene>
    <name evidence="3" type="primary">INPP5D</name>
    <name evidence="3" type="ORF">P7K49_013437</name>
</gene>
<evidence type="ECO:0000313" key="3">
    <source>
        <dbReference type="EMBL" id="KAK2108272.1"/>
    </source>
</evidence>
<organism evidence="3 4">
    <name type="scientific">Saguinus oedipus</name>
    <name type="common">Cotton-top tamarin</name>
    <name type="synonym">Oedipomidas oedipus</name>
    <dbReference type="NCBI Taxonomy" id="9490"/>
    <lineage>
        <taxon>Eukaryota</taxon>
        <taxon>Metazoa</taxon>
        <taxon>Chordata</taxon>
        <taxon>Craniata</taxon>
        <taxon>Vertebrata</taxon>
        <taxon>Euteleostomi</taxon>
        <taxon>Mammalia</taxon>
        <taxon>Eutheria</taxon>
        <taxon>Euarchontoglires</taxon>
        <taxon>Primates</taxon>
        <taxon>Haplorrhini</taxon>
        <taxon>Platyrrhini</taxon>
        <taxon>Cebidae</taxon>
        <taxon>Callitrichinae</taxon>
        <taxon>Saguinus</taxon>
    </lineage>
</organism>
<feature type="region of interest" description="Disordered" evidence="2">
    <location>
        <begin position="1"/>
        <end position="171"/>
    </location>
</feature>
<reference evidence="3 4" key="1">
    <citation type="submission" date="2023-05" db="EMBL/GenBank/DDBJ databases">
        <title>B98-5 Cell Line De Novo Hybrid Assembly: An Optical Mapping Approach.</title>
        <authorList>
            <person name="Kananen K."/>
            <person name="Auerbach J.A."/>
            <person name="Kautto E."/>
            <person name="Blachly J.S."/>
        </authorList>
    </citation>
    <scope>NUCLEOTIDE SEQUENCE [LARGE SCALE GENOMIC DNA]</scope>
    <source>
        <strain evidence="3">B95-8</strain>
        <tissue evidence="3">Cell line</tissue>
    </source>
</reference>
<protein>
    <submittedName>
        <fullName evidence="3">Phosphatidylinositol 3,4,5-trisphosphate 5-phosphatase 1</fullName>
    </submittedName>
</protein>
<name>A0ABQ9VFX3_SAGOE</name>
<keyword evidence="4" id="KW-1185">Reference proteome</keyword>
<dbReference type="EMBL" id="JASSZA010000006">
    <property type="protein sequence ID" value="KAK2108272.1"/>
    <property type="molecule type" value="Genomic_DNA"/>
</dbReference>
<feature type="compositionally biased region" description="Pro residues" evidence="2">
    <location>
        <begin position="121"/>
        <end position="130"/>
    </location>
</feature>
<keyword evidence="1" id="KW-0727">SH2 domain</keyword>
<dbReference type="Proteomes" id="UP001266305">
    <property type="component" value="Unassembled WGS sequence"/>
</dbReference>
<evidence type="ECO:0000313" key="4">
    <source>
        <dbReference type="Proteomes" id="UP001266305"/>
    </source>
</evidence>
<comment type="caution">
    <text evidence="3">The sequence shown here is derived from an EMBL/GenBank/DDBJ whole genome shotgun (WGS) entry which is preliminary data.</text>
</comment>
<accession>A0ABQ9VFX3</accession>